<dbReference type="Proteomes" id="UP000198867">
    <property type="component" value="Unassembled WGS sequence"/>
</dbReference>
<evidence type="ECO:0000259" key="5">
    <source>
        <dbReference type="PROSITE" id="PS50931"/>
    </source>
</evidence>
<dbReference type="OrthoDB" id="4131546at2"/>
<dbReference type="SUPFAM" id="SSF46785">
    <property type="entry name" value="Winged helix' DNA-binding domain"/>
    <property type="match status" value="1"/>
</dbReference>
<organism evidence="6 7">
    <name type="scientific">Mycetocola miduiensis</name>
    <dbReference type="NCBI Taxonomy" id="995034"/>
    <lineage>
        <taxon>Bacteria</taxon>
        <taxon>Bacillati</taxon>
        <taxon>Actinomycetota</taxon>
        <taxon>Actinomycetes</taxon>
        <taxon>Micrococcales</taxon>
        <taxon>Microbacteriaceae</taxon>
        <taxon>Mycetocola</taxon>
    </lineage>
</organism>
<evidence type="ECO:0000256" key="2">
    <source>
        <dbReference type="ARBA" id="ARBA00023015"/>
    </source>
</evidence>
<dbReference type="InterPro" id="IPR005119">
    <property type="entry name" value="LysR_subst-bd"/>
</dbReference>
<dbReference type="Pfam" id="PF00126">
    <property type="entry name" value="HTH_1"/>
    <property type="match status" value="1"/>
</dbReference>
<dbReference type="GO" id="GO:0003700">
    <property type="term" value="F:DNA-binding transcription factor activity"/>
    <property type="evidence" value="ECO:0007669"/>
    <property type="project" value="InterPro"/>
</dbReference>
<keyword evidence="4" id="KW-0804">Transcription</keyword>
<gene>
    <name evidence="6" type="ORF">SAMN05216219_1685</name>
</gene>
<evidence type="ECO:0000313" key="7">
    <source>
        <dbReference type="Proteomes" id="UP000198867"/>
    </source>
</evidence>
<comment type="similarity">
    <text evidence="1">Belongs to the LysR transcriptional regulatory family.</text>
</comment>
<protein>
    <submittedName>
        <fullName evidence="6">DNA-binding transcriptional regulator, LysR family</fullName>
    </submittedName>
</protein>
<dbReference type="GO" id="GO:0032993">
    <property type="term" value="C:protein-DNA complex"/>
    <property type="evidence" value="ECO:0007669"/>
    <property type="project" value="TreeGrafter"/>
</dbReference>
<evidence type="ECO:0000313" key="6">
    <source>
        <dbReference type="EMBL" id="SFN68854.1"/>
    </source>
</evidence>
<dbReference type="InterPro" id="IPR036388">
    <property type="entry name" value="WH-like_DNA-bd_sf"/>
</dbReference>
<accession>A0A1I5B2B7</accession>
<dbReference type="AlphaFoldDB" id="A0A1I5B2B7"/>
<evidence type="ECO:0000256" key="4">
    <source>
        <dbReference type="ARBA" id="ARBA00023163"/>
    </source>
</evidence>
<sequence length="317" mass="33954">MDVRRLDLLRELAERGSIAAVAAATHRTPSAVSQQLKVLEREAGVPLTERSGRGILLTDAGRALARSAGDIAVALERANAVWDEYRNDATGTVSVATFPTAGQMLLPPVLAFLKSVAGLEVTMVDRDPETEDFPALTADFDIVLAHSVPGGRSWSGRGLRNLYLLSEPLDIALPLGHRLAGVSALTPEHLVDEPWIGVPEGYPFDRLLHEIEAVTGASLKVVQRVTDSSITEALVAAGIGISMIPRFTASGPERGILTRPLTGVDMSRHIVALMRPDKAERLSVRTVADALQREAAAVQQAHAPVEDPAPFTSPRWV</sequence>
<dbReference type="Gene3D" id="3.40.190.10">
    <property type="entry name" value="Periplasmic binding protein-like II"/>
    <property type="match status" value="2"/>
</dbReference>
<dbReference type="EMBL" id="FOVM01000004">
    <property type="protein sequence ID" value="SFN68854.1"/>
    <property type="molecule type" value="Genomic_DNA"/>
</dbReference>
<keyword evidence="7" id="KW-1185">Reference proteome</keyword>
<dbReference type="CDD" id="cd00090">
    <property type="entry name" value="HTH_ARSR"/>
    <property type="match status" value="1"/>
</dbReference>
<dbReference type="PANTHER" id="PTHR30346">
    <property type="entry name" value="TRANSCRIPTIONAL DUAL REGULATOR HCAR-RELATED"/>
    <property type="match status" value="1"/>
</dbReference>
<dbReference type="SUPFAM" id="SSF53850">
    <property type="entry name" value="Periplasmic binding protein-like II"/>
    <property type="match status" value="1"/>
</dbReference>
<keyword evidence="3 6" id="KW-0238">DNA-binding</keyword>
<dbReference type="STRING" id="995034.SAMN05216219_1685"/>
<name>A0A1I5B2B7_9MICO</name>
<feature type="domain" description="HTH lysR-type" evidence="5">
    <location>
        <begin position="1"/>
        <end position="58"/>
    </location>
</feature>
<evidence type="ECO:0000256" key="1">
    <source>
        <dbReference type="ARBA" id="ARBA00009437"/>
    </source>
</evidence>
<reference evidence="7" key="1">
    <citation type="submission" date="2016-10" db="EMBL/GenBank/DDBJ databases">
        <authorList>
            <person name="Varghese N."/>
            <person name="Submissions S."/>
        </authorList>
    </citation>
    <scope>NUCLEOTIDE SEQUENCE [LARGE SCALE GENOMIC DNA]</scope>
    <source>
        <strain evidence="7">CGMCC 1.11101</strain>
    </source>
</reference>
<dbReference type="Pfam" id="PF03466">
    <property type="entry name" value="LysR_substrate"/>
    <property type="match status" value="1"/>
</dbReference>
<dbReference type="InterPro" id="IPR000847">
    <property type="entry name" value="LysR_HTH_N"/>
</dbReference>
<dbReference type="InterPro" id="IPR011991">
    <property type="entry name" value="ArsR-like_HTH"/>
</dbReference>
<keyword evidence="2" id="KW-0805">Transcription regulation</keyword>
<dbReference type="RefSeq" id="WP_090710502.1">
    <property type="nucleotide sequence ID" value="NZ_FOVM01000004.1"/>
</dbReference>
<dbReference type="InterPro" id="IPR036390">
    <property type="entry name" value="WH_DNA-bd_sf"/>
</dbReference>
<evidence type="ECO:0000256" key="3">
    <source>
        <dbReference type="ARBA" id="ARBA00023125"/>
    </source>
</evidence>
<proteinExistence type="inferred from homology"/>
<dbReference type="Gene3D" id="1.10.10.10">
    <property type="entry name" value="Winged helix-like DNA-binding domain superfamily/Winged helix DNA-binding domain"/>
    <property type="match status" value="1"/>
</dbReference>
<dbReference type="GO" id="GO:0003677">
    <property type="term" value="F:DNA binding"/>
    <property type="evidence" value="ECO:0007669"/>
    <property type="project" value="UniProtKB-KW"/>
</dbReference>
<dbReference type="PROSITE" id="PS50931">
    <property type="entry name" value="HTH_LYSR"/>
    <property type="match status" value="1"/>
</dbReference>
<dbReference type="PANTHER" id="PTHR30346:SF29">
    <property type="entry name" value="LYSR SUBSTRATE-BINDING"/>
    <property type="match status" value="1"/>
</dbReference>